<dbReference type="Gene3D" id="3.20.80.10">
    <property type="entry name" value="Regulatory factor, effector binding domain"/>
    <property type="match status" value="1"/>
</dbReference>
<dbReference type="InterPro" id="IPR050959">
    <property type="entry name" value="MarA-like"/>
</dbReference>
<evidence type="ECO:0000256" key="1">
    <source>
        <dbReference type="ARBA" id="ARBA00023015"/>
    </source>
</evidence>
<keyword evidence="3" id="KW-0804">Transcription</keyword>
<dbReference type="PANTHER" id="PTHR47504:SF5">
    <property type="entry name" value="RIGHT ORIGIN-BINDING PROTEIN"/>
    <property type="match status" value="1"/>
</dbReference>
<evidence type="ECO:0000259" key="4">
    <source>
        <dbReference type="PROSITE" id="PS01124"/>
    </source>
</evidence>
<dbReference type="Pfam" id="PF12833">
    <property type="entry name" value="HTH_18"/>
    <property type="match status" value="1"/>
</dbReference>
<dbReference type="PRINTS" id="PR00032">
    <property type="entry name" value="HTHARAC"/>
</dbReference>
<keyword evidence="1" id="KW-0805">Transcription regulation</keyword>
<dbReference type="EMBL" id="CYGX02000005">
    <property type="protein sequence ID" value="SIT35650.1"/>
    <property type="molecule type" value="Genomic_DNA"/>
</dbReference>
<dbReference type="InterPro" id="IPR020449">
    <property type="entry name" value="Tscrpt_reg_AraC-type_HTH"/>
</dbReference>
<dbReference type="PROSITE" id="PS01124">
    <property type="entry name" value="HTH_ARAC_FAMILY_2"/>
    <property type="match status" value="1"/>
</dbReference>
<evidence type="ECO:0000256" key="2">
    <source>
        <dbReference type="ARBA" id="ARBA00023125"/>
    </source>
</evidence>
<accession>A0A1N7RKL3</accession>
<evidence type="ECO:0000313" key="5">
    <source>
        <dbReference type="EMBL" id="SIT35650.1"/>
    </source>
</evidence>
<keyword evidence="6" id="KW-1185">Reference proteome</keyword>
<dbReference type="STRING" id="1247936.BN2475_50145"/>
<dbReference type="PROSITE" id="PS00041">
    <property type="entry name" value="HTH_ARAC_FAMILY_1"/>
    <property type="match status" value="1"/>
</dbReference>
<dbReference type="OrthoDB" id="282744at2"/>
<evidence type="ECO:0000313" key="6">
    <source>
        <dbReference type="Proteomes" id="UP000187012"/>
    </source>
</evidence>
<dbReference type="GO" id="GO:0043565">
    <property type="term" value="F:sequence-specific DNA binding"/>
    <property type="evidence" value="ECO:0007669"/>
    <property type="project" value="InterPro"/>
</dbReference>
<organism evidence="5 6">
    <name type="scientific">Paraburkholderia ribeironis</name>
    <dbReference type="NCBI Taxonomy" id="1247936"/>
    <lineage>
        <taxon>Bacteria</taxon>
        <taxon>Pseudomonadati</taxon>
        <taxon>Pseudomonadota</taxon>
        <taxon>Betaproteobacteria</taxon>
        <taxon>Burkholderiales</taxon>
        <taxon>Burkholderiaceae</taxon>
        <taxon>Paraburkholderia</taxon>
    </lineage>
</organism>
<dbReference type="PANTHER" id="PTHR47504">
    <property type="entry name" value="RIGHT ORIGIN-BINDING PROTEIN"/>
    <property type="match status" value="1"/>
</dbReference>
<dbReference type="InterPro" id="IPR029442">
    <property type="entry name" value="GyrI-like"/>
</dbReference>
<dbReference type="Pfam" id="PF06445">
    <property type="entry name" value="GyrI-like"/>
    <property type="match status" value="1"/>
</dbReference>
<dbReference type="SMART" id="SM00342">
    <property type="entry name" value="HTH_ARAC"/>
    <property type="match status" value="1"/>
</dbReference>
<dbReference type="SMART" id="SM00871">
    <property type="entry name" value="AraC_E_bind"/>
    <property type="match status" value="1"/>
</dbReference>
<protein>
    <submittedName>
        <fullName evidence="5">Transcriptional regulator, AraC family</fullName>
    </submittedName>
</protein>
<dbReference type="InterPro" id="IPR009057">
    <property type="entry name" value="Homeodomain-like_sf"/>
</dbReference>
<reference evidence="5 6" key="1">
    <citation type="submission" date="2016-12" db="EMBL/GenBank/DDBJ databases">
        <authorList>
            <person name="Song W.-J."/>
            <person name="Kurnit D.M."/>
        </authorList>
    </citation>
    <scope>NUCLEOTIDE SEQUENCE [LARGE SCALE GENOMIC DNA]</scope>
    <source>
        <strain evidence="5 6">STM7296</strain>
    </source>
</reference>
<sequence>MNPVGKALWFIESHFAGELTLDDIAGCGCVSRFHMARAFEAATGLSVMRYVRVRRLSEAARRLAAGAPDILAVAIDAGYGSHEAFTRAFREQFGLTPEALRARGHLDNLGIVEPIKMDQSLLTNLEPPRFEDGKPFLVAGLSERYTCDTRGAIPSQWQRFSAYLGKVPGQVGRVAYGVCYNTDDAGNFDYLCGVEVGDFSALPAEFGRVRIAAQRYAVFSHREHISTIGRTVNTIWNQWLPASGHVPADAPNFERYDEKFNPVSGMGGLEIWLPLKT</sequence>
<name>A0A1N7RKL3_9BURK</name>
<dbReference type="InterPro" id="IPR018062">
    <property type="entry name" value="HTH_AraC-typ_CS"/>
</dbReference>
<dbReference type="SUPFAM" id="SSF55136">
    <property type="entry name" value="Probable bacterial effector-binding domain"/>
    <property type="match status" value="1"/>
</dbReference>
<dbReference type="Proteomes" id="UP000187012">
    <property type="component" value="Unassembled WGS sequence"/>
</dbReference>
<dbReference type="InterPro" id="IPR010499">
    <property type="entry name" value="AraC_E-bd"/>
</dbReference>
<proteinExistence type="predicted"/>
<dbReference type="RefSeq" id="WP_094777903.1">
    <property type="nucleotide sequence ID" value="NZ_CYGX02000005.1"/>
</dbReference>
<dbReference type="Gene3D" id="1.10.10.60">
    <property type="entry name" value="Homeodomain-like"/>
    <property type="match status" value="2"/>
</dbReference>
<evidence type="ECO:0000256" key="3">
    <source>
        <dbReference type="ARBA" id="ARBA00023163"/>
    </source>
</evidence>
<dbReference type="InterPro" id="IPR011256">
    <property type="entry name" value="Reg_factor_effector_dom_sf"/>
</dbReference>
<dbReference type="SUPFAM" id="SSF46689">
    <property type="entry name" value="Homeodomain-like"/>
    <property type="match status" value="2"/>
</dbReference>
<dbReference type="InterPro" id="IPR018060">
    <property type="entry name" value="HTH_AraC"/>
</dbReference>
<keyword evidence="2" id="KW-0238">DNA-binding</keyword>
<feature type="domain" description="HTH araC/xylS-type" evidence="4">
    <location>
        <begin position="5"/>
        <end position="103"/>
    </location>
</feature>
<gene>
    <name evidence="5" type="ORF">BN2475_50145</name>
</gene>
<dbReference type="AlphaFoldDB" id="A0A1N7RKL3"/>
<dbReference type="GO" id="GO:0003700">
    <property type="term" value="F:DNA-binding transcription factor activity"/>
    <property type="evidence" value="ECO:0007669"/>
    <property type="project" value="InterPro"/>
</dbReference>